<feature type="non-terminal residue" evidence="1">
    <location>
        <position position="248"/>
    </location>
</feature>
<name>A0AC60QYG1_IXOPE</name>
<protein>
    <submittedName>
        <fullName evidence="1">Uncharacterized protein</fullName>
    </submittedName>
</protein>
<dbReference type="Proteomes" id="UP000805193">
    <property type="component" value="Unassembled WGS sequence"/>
</dbReference>
<comment type="caution">
    <text evidence="1">The sequence shown here is derived from an EMBL/GenBank/DDBJ whole genome shotgun (WGS) entry which is preliminary data.</text>
</comment>
<proteinExistence type="predicted"/>
<evidence type="ECO:0000313" key="2">
    <source>
        <dbReference type="Proteomes" id="UP000805193"/>
    </source>
</evidence>
<keyword evidence="2" id="KW-1185">Reference proteome</keyword>
<evidence type="ECO:0000313" key="1">
    <source>
        <dbReference type="EMBL" id="KAG0444619.1"/>
    </source>
</evidence>
<reference evidence="1 2" key="1">
    <citation type="journal article" date="2020" name="Cell">
        <title>Large-Scale Comparative Analyses of Tick Genomes Elucidate Their Genetic Diversity and Vector Capacities.</title>
        <authorList>
            <consortium name="Tick Genome and Microbiome Consortium (TIGMIC)"/>
            <person name="Jia N."/>
            <person name="Wang J."/>
            <person name="Shi W."/>
            <person name="Du L."/>
            <person name="Sun Y."/>
            <person name="Zhan W."/>
            <person name="Jiang J.F."/>
            <person name="Wang Q."/>
            <person name="Zhang B."/>
            <person name="Ji P."/>
            <person name="Bell-Sakyi L."/>
            <person name="Cui X.M."/>
            <person name="Yuan T.T."/>
            <person name="Jiang B.G."/>
            <person name="Yang W.F."/>
            <person name="Lam T.T."/>
            <person name="Chang Q.C."/>
            <person name="Ding S.J."/>
            <person name="Wang X.J."/>
            <person name="Zhu J.G."/>
            <person name="Ruan X.D."/>
            <person name="Zhao L."/>
            <person name="Wei J.T."/>
            <person name="Ye R.Z."/>
            <person name="Que T.C."/>
            <person name="Du C.H."/>
            <person name="Zhou Y.H."/>
            <person name="Cheng J.X."/>
            <person name="Dai P.F."/>
            <person name="Guo W.B."/>
            <person name="Han X.H."/>
            <person name="Huang E.J."/>
            <person name="Li L.F."/>
            <person name="Wei W."/>
            <person name="Gao Y.C."/>
            <person name="Liu J.Z."/>
            <person name="Shao H.Z."/>
            <person name="Wang X."/>
            <person name="Wang C.C."/>
            <person name="Yang T.C."/>
            <person name="Huo Q.B."/>
            <person name="Li W."/>
            <person name="Chen H.Y."/>
            <person name="Chen S.E."/>
            <person name="Zhou L.G."/>
            <person name="Ni X.B."/>
            <person name="Tian J.H."/>
            <person name="Sheng Y."/>
            <person name="Liu T."/>
            <person name="Pan Y.S."/>
            <person name="Xia L.Y."/>
            <person name="Li J."/>
            <person name="Zhao F."/>
            <person name="Cao W.C."/>
        </authorList>
    </citation>
    <scope>NUCLEOTIDE SEQUENCE [LARGE SCALE GENOMIC DNA]</scope>
    <source>
        <strain evidence="1">Iper-2018</strain>
    </source>
</reference>
<sequence length="248" mass="28124">MAVQLPEQQLRYDFKTVFTELSHEVRSMRSTDAAELCLFEESEVWLPSEHGFTPMILKRICDRKEPWSDVSLNNLCGDLAALPRSDPPGPNFRPPRYVMPRGSGHGLAYRDISHAAPVKYGILNEPRAVERYEEVMDLLGYQPHTHASGLLVPPQSPWIGATPDRFVFCAHEDTPFGVLEVKCPWTKRSSTLSSALADPCFYIEMVDEKPYLKKSTSAYYQVMGEMYCAGLSWAHFVVFSSSWLIITK</sequence>
<gene>
    <name evidence="1" type="ORF">HPB47_013586</name>
</gene>
<dbReference type="EMBL" id="JABSTQ010001743">
    <property type="protein sequence ID" value="KAG0444619.1"/>
    <property type="molecule type" value="Genomic_DNA"/>
</dbReference>
<accession>A0AC60QYG1</accession>
<organism evidence="1 2">
    <name type="scientific">Ixodes persulcatus</name>
    <name type="common">Taiga tick</name>
    <dbReference type="NCBI Taxonomy" id="34615"/>
    <lineage>
        <taxon>Eukaryota</taxon>
        <taxon>Metazoa</taxon>
        <taxon>Ecdysozoa</taxon>
        <taxon>Arthropoda</taxon>
        <taxon>Chelicerata</taxon>
        <taxon>Arachnida</taxon>
        <taxon>Acari</taxon>
        <taxon>Parasitiformes</taxon>
        <taxon>Ixodida</taxon>
        <taxon>Ixodoidea</taxon>
        <taxon>Ixodidae</taxon>
        <taxon>Ixodinae</taxon>
        <taxon>Ixodes</taxon>
    </lineage>
</organism>